<organism evidence="2 3">
    <name type="scientific">Solanum tuberosum</name>
    <name type="common">Potato</name>
    <dbReference type="NCBI Taxonomy" id="4113"/>
    <lineage>
        <taxon>Eukaryota</taxon>
        <taxon>Viridiplantae</taxon>
        <taxon>Streptophyta</taxon>
        <taxon>Embryophyta</taxon>
        <taxon>Tracheophyta</taxon>
        <taxon>Spermatophyta</taxon>
        <taxon>Magnoliopsida</taxon>
        <taxon>eudicotyledons</taxon>
        <taxon>Gunneridae</taxon>
        <taxon>Pentapetalae</taxon>
        <taxon>asterids</taxon>
        <taxon>lamiids</taxon>
        <taxon>Solanales</taxon>
        <taxon>Solanaceae</taxon>
        <taxon>Solanoideae</taxon>
        <taxon>Solaneae</taxon>
        <taxon>Solanum</taxon>
    </lineage>
</organism>
<dbReference type="HOGENOM" id="CLU_029307_10_1_1"/>
<evidence type="ECO:0000313" key="3">
    <source>
        <dbReference type="Proteomes" id="UP000011115"/>
    </source>
</evidence>
<dbReference type="InParanoid" id="M1DPG3"/>
<dbReference type="Proteomes" id="UP000011115">
    <property type="component" value="Unassembled WGS sequence"/>
</dbReference>
<dbReference type="PANTHER" id="PTHR33180">
    <property type="entry name" value="PHOTOSYSTEM II CP43 REACTION CENTER PROTEIN"/>
    <property type="match status" value="1"/>
</dbReference>
<protein>
    <recommendedName>
        <fullName evidence="1">Putative plant transposon protein domain-containing protein</fullName>
    </recommendedName>
</protein>
<dbReference type="AlphaFoldDB" id="M1DPG3"/>
<dbReference type="Gramene" id="PGSC0003DMT400092273">
    <property type="protein sequence ID" value="PGSC0003DMT400092273"/>
    <property type="gene ID" value="PGSC0003DMG400041844"/>
</dbReference>
<dbReference type="EnsemblPlants" id="PGSC0003DMT400092273">
    <property type="protein sequence ID" value="PGSC0003DMT400092273"/>
    <property type="gene ID" value="PGSC0003DMG400041844"/>
</dbReference>
<accession>M1DPG3</accession>
<evidence type="ECO:0000259" key="1">
    <source>
        <dbReference type="Pfam" id="PF20167"/>
    </source>
</evidence>
<proteinExistence type="predicted"/>
<feature type="domain" description="Putative plant transposon protein" evidence="1">
    <location>
        <begin position="2"/>
        <end position="83"/>
    </location>
</feature>
<sequence>MKRDLHVVARYWFSLINNTVMPSHNESFMCHSKKACLGAIITHEQINLGMIITSEILMRAKQRQTSLPFSILISEMCRWARVPRDAKKDVEVIPTSSTDIRRIEEEYLKDQAEQKKKTAPVVDTDLSLAKASLPTPPPEPSGIPCVVSSNFPSCSVDVLPPRPIAATVS</sequence>
<keyword evidence="3" id="KW-1185">Reference proteome</keyword>
<dbReference type="PaxDb" id="4113-PGSC0003DMT400092273"/>
<dbReference type="Pfam" id="PF20167">
    <property type="entry name" value="Transposase_32"/>
    <property type="match status" value="1"/>
</dbReference>
<dbReference type="PANTHER" id="PTHR33180:SF31">
    <property type="entry name" value="POLYPROTEIN PROTEIN"/>
    <property type="match status" value="1"/>
</dbReference>
<evidence type="ECO:0000313" key="2">
    <source>
        <dbReference type="EnsemblPlants" id="PGSC0003DMT400092273"/>
    </source>
</evidence>
<reference evidence="2" key="2">
    <citation type="submission" date="2015-06" db="UniProtKB">
        <authorList>
            <consortium name="EnsemblPlants"/>
        </authorList>
    </citation>
    <scope>IDENTIFICATION</scope>
    <source>
        <strain evidence="2">DM1-3 516 R44</strain>
    </source>
</reference>
<reference evidence="3" key="1">
    <citation type="journal article" date="2011" name="Nature">
        <title>Genome sequence and analysis of the tuber crop potato.</title>
        <authorList>
            <consortium name="The Potato Genome Sequencing Consortium"/>
        </authorList>
    </citation>
    <scope>NUCLEOTIDE SEQUENCE [LARGE SCALE GENOMIC DNA]</scope>
    <source>
        <strain evidence="3">cv. DM1-3 516 R44</strain>
    </source>
</reference>
<name>M1DPG3_SOLTU</name>
<dbReference type="InterPro" id="IPR046796">
    <property type="entry name" value="Transposase_32_dom"/>
</dbReference>